<dbReference type="EMBL" id="JAUCMX010000004">
    <property type="protein sequence ID" value="KAK3548819.1"/>
    <property type="molecule type" value="Genomic_DNA"/>
</dbReference>
<keyword evidence="3" id="KW-1185">Reference proteome</keyword>
<comment type="caution">
    <text evidence="2">The sequence shown here is derived from an EMBL/GenBank/DDBJ whole genome shotgun (WGS) entry which is preliminary data.</text>
</comment>
<evidence type="ECO:0000313" key="3">
    <source>
        <dbReference type="Proteomes" id="UP001274896"/>
    </source>
</evidence>
<sequence>MSLRTVSHGDLQNLSLSKLPASDNNMFKSYSVSSNIGSRFGKESMEEIKGVSKPSHLPRRPVRAVRPVSALGVSGSFIQINHLQGELVRKRKECEDLKKENKYLSSEIHMERLMMRTESELTMRNLRNLNQELQAEVKELKQKVHLSQQRATICSRAVEEADKSRSEAEKNRTLAEARALESKGERDAALADKVELSEELHNLSKEHKNTQLLLAQTEKNYFEAMLKLERLSGEKEFLLKDSKGLEDERNKLRQKIKELTDENATIKEKEVTWRRRAAAAEEQSDRAIKEQQQAEHESRLSKREKDKSISECLSWREKYQALADIFRTQEDLISQRQNKACQANIKSYFLCMAESDQRIKILKNSDGTTRNFTEGDPVYISTTQTSDEDSEKISGRTILRVAAPTAGRDSGPAQFSDLSPMGGDPHDSSTLRRSRKVVEYFWIPTDQE</sequence>
<dbReference type="Proteomes" id="UP001274896">
    <property type="component" value="Unassembled WGS sequence"/>
</dbReference>
<evidence type="ECO:0000256" key="1">
    <source>
        <dbReference type="SAM" id="MobiDB-lite"/>
    </source>
</evidence>
<gene>
    <name evidence="2" type="ORF">QTP70_020699</name>
</gene>
<protein>
    <submittedName>
        <fullName evidence="2">Uncharacterized protein</fullName>
    </submittedName>
</protein>
<feature type="region of interest" description="Disordered" evidence="1">
    <location>
        <begin position="281"/>
        <end position="303"/>
    </location>
</feature>
<accession>A0AAE0RAF1</accession>
<proteinExistence type="predicted"/>
<dbReference type="AlphaFoldDB" id="A0AAE0RAF1"/>
<evidence type="ECO:0000313" key="2">
    <source>
        <dbReference type="EMBL" id="KAK3548819.1"/>
    </source>
</evidence>
<reference evidence="2" key="1">
    <citation type="submission" date="2023-06" db="EMBL/GenBank/DDBJ databases">
        <title>Male Hemibagrus guttatus genome.</title>
        <authorList>
            <person name="Bian C."/>
        </authorList>
    </citation>
    <scope>NUCLEOTIDE SEQUENCE</scope>
    <source>
        <strain evidence="2">Male_cb2023</strain>
        <tissue evidence="2">Muscle</tissue>
    </source>
</reference>
<feature type="region of interest" description="Disordered" evidence="1">
    <location>
        <begin position="402"/>
        <end position="432"/>
    </location>
</feature>
<feature type="compositionally biased region" description="Basic and acidic residues" evidence="1">
    <location>
        <begin position="283"/>
        <end position="303"/>
    </location>
</feature>
<organism evidence="2 3">
    <name type="scientific">Hemibagrus guttatus</name>
    <dbReference type="NCBI Taxonomy" id="175788"/>
    <lineage>
        <taxon>Eukaryota</taxon>
        <taxon>Metazoa</taxon>
        <taxon>Chordata</taxon>
        <taxon>Craniata</taxon>
        <taxon>Vertebrata</taxon>
        <taxon>Euteleostomi</taxon>
        <taxon>Actinopterygii</taxon>
        <taxon>Neopterygii</taxon>
        <taxon>Teleostei</taxon>
        <taxon>Ostariophysi</taxon>
        <taxon>Siluriformes</taxon>
        <taxon>Bagridae</taxon>
        <taxon>Hemibagrus</taxon>
    </lineage>
</organism>
<name>A0AAE0RAF1_9TELE</name>